<keyword evidence="3" id="KW-1185">Reference proteome</keyword>
<comment type="caution">
    <text evidence="2">The sequence shown here is derived from an EMBL/GenBank/DDBJ whole genome shotgun (WGS) entry which is preliminary data.</text>
</comment>
<evidence type="ECO:0000256" key="1">
    <source>
        <dbReference type="SAM" id="SignalP"/>
    </source>
</evidence>
<accession>A0AA40DYP9</accession>
<protein>
    <submittedName>
        <fullName evidence="2">Uncharacterized protein</fullName>
    </submittedName>
</protein>
<dbReference type="AlphaFoldDB" id="A0AA40DYP9"/>
<gene>
    <name evidence="2" type="ORF">B0H67DRAFT_682484</name>
</gene>
<evidence type="ECO:0000313" key="2">
    <source>
        <dbReference type="EMBL" id="KAK0720590.1"/>
    </source>
</evidence>
<dbReference type="EMBL" id="JAUKUA010000003">
    <property type="protein sequence ID" value="KAK0720590.1"/>
    <property type="molecule type" value="Genomic_DNA"/>
</dbReference>
<dbReference type="Proteomes" id="UP001172102">
    <property type="component" value="Unassembled WGS sequence"/>
</dbReference>
<organism evidence="2 3">
    <name type="scientific">Lasiosphaeris hirsuta</name>
    <dbReference type="NCBI Taxonomy" id="260670"/>
    <lineage>
        <taxon>Eukaryota</taxon>
        <taxon>Fungi</taxon>
        <taxon>Dikarya</taxon>
        <taxon>Ascomycota</taxon>
        <taxon>Pezizomycotina</taxon>
        <taxon>Sordariomycetes</taxon>
        <taxon>Sordariomycetidae</taxon>
        <taxon>Sordariales</taxon>
        <taxon>Lasiosphaeriaceae</taxon>
        <taxon>Lasiosphaeris</taxon>
    </lineage>
</organism>
<feature type="signal peptide" evidence="1">
    <location>
        <begin position="1"/>
        <end position="19"/>
    </location>
</feature>
<evidence type="ECO:0000313" key="3">
    <source>
        <dbReference type="Proteomes" id="UP001172102"/>
    </source>
</evidence>
<sequence>MKNVAILGYLAATAAVSSAQVTLNDDGTYTCKTAGAAYCAGDSLKTDIIIRCSGTVGQPGRCSNNLAGQEPIGNHPSLCWQSSSTSGDAACEKNCVVYGSSGNFNGTFTLPASVCAPTYTATSSTAKPTTTITYINPTQPHHDPTTTLTYVQPTQPLHGGNATVTYLTTTAYTATPVGPSGSRTTVTPVPTAGASSHRAAGALAIVGAVAAYLL</sequence>
<name>A0AA40DYP9_9PEZI</name>
<feature type="chain" id="PRO_5041338150" evidence="1">
    <location>
        <begin position="20"/>
        <end position="214"/>
    </location>
</feature>
<proteinExistence type="predicted"/>
<reference evidence="2" key="1">
    <citation type="submission" date="2023-06" db="EMBL/GenBank/DDBJ databases">
        <title>Genome-scale phylogeny and comparative genomics of the fungal order Sordariales.</title>
        <authorList>
            <consortium name="Lawrence Berkeley National Laboratory"/>
            <person name="Hensen N."/>
            <person name="Bonometti L."/>
            <person name="Westerberg I."/>
            <person name="Brannstrom I.O."/>
            <person name="Guillou S."/>
            <person name="Cros-Aarteil S."/>
            <person name="Calhoun S."/>
            <person name="Haridas S."/>
            <person name="Kuo A."/>
            <person name="Mondo S."/>
            <person name="Pangilinan J."/>
            <person name="Riley R."/>
            <person name="Labutti K."/>
            <person name="Andreopoulos B."/>
            <person name="Lipzen A."/>
            <person name="Chen C."/>
            <person name="Yanf M."/>
            <person name="Daum C."/>
            <person name="Ng V."/>
            <person name="Clum A."/>
            <person name="Steindorff A."/>
            <person name="Ohm R."/>
            <person name="Martin F."/>
            <person name="Silar P."/>
            <person name="Natvig D."/>
            <person name="Lalanne C."/>
            <person name="Gautier V."/>
            <person name="Ament-Velasquez S.L."/>
            <person name="Kruys A."/>
            <person name="Hutchinson M.I."/>
            <person name="Powell A.J."/>
            <person name="Barry K."/>
            <person name="Miller A.N."/>
            <person name="Grigoriev I.V."/>
            <person name="Debuchy R."/>
            <person name="Gladieux P."/>
            <person name="Thoren M.H."/>
            <person name="Johannesson H."/>
        </authorList>
    </citation>
    <scope>NUCLEOTIDE SEQUENCE</scope>
    <source>
        <strain evidence="2">SMH4607-1</strain>
    </source>
</reference>
<keyword evidence="1" id="KW-0732">Signal</keyword>